<sequence length="68" mass="8149">MPVVEHTIEANLNQEKRDIRDWVEDSFNKEILYDEPLSETIEPFVRDGKSPMIRPSFRFMAFGHKPKW</sequence>
<dbReference type="EMBL" id="JACIHU010000008">
    <property type="protein sequence ID" value="MBB4481145.1"/>
    <property type="molecule type" value="Genomic_DNA"/>
</dbReference>
<evidence type="ECO:0000313" key="3">
    <source>
        <dbReference type="Proteomes" id="UP000523431"/>
    </source>
</evidence>
<accession>A0A7W6VDF3</accession>
<name>A0A7W6VDF3_RHIET</name>
<dbReference type="EMBL" id="JACIID010000008">
    <property type="protein sequence ID" value="MBB4537240.1"/>
    <property type="molecule type" value="Genomic_DNA"/>
</dbReference>
<gene>
    <name evidence="1" type="ORF">GGE46_003741</name>
    <name evidence="2" type="ORF">GGE57_004004</name>
</gene>
<dbReference type="RefSeq" id="WP_183842872.1">
    <property type="nucleotide sequence ID" value="NZ_JACIHU010000008.1"/>
</dbReference>
<reference evidence="3 4" key="1">
    <citation type="submission" date="2020-08" db="EMBL/GenBank/DDBJ databases">
        <title>Genomic Encyclopedia of Type Strains, Phase IV (KMG-V): Genome sequencing to study the core and pangenomes of soil and plant-associated prokaryotes.</title>
        <authorList>
            <person name="Whitman W."/>
        </authorList>
    </citation>
    <scope>NUCLEOTIDE SEQUENCE [LARGE SCALE GENOMIC DNA]</scope>
    <source>
        <strain evidence="1 4">SEMIA 471</strain>
        <strain evidence="2 3">SEMIA 489</strain>
    </source>
</reference>
<organism evidence="1 4">
    <name type="scientific">Rhizobium etli</name>
    <dbReference type="NCBI Taxonomy" id="29449"/>
    <lineage>
        <taxon>Bacteria</taxon>
        <taxon>Pseudomonadati</taxon>
        <taxon>Pseudomonadota</taxon>
        <taxon>Alphaproteobacteria</taxon>
        <taxon>Hyphomicrobiales</taxon>
        <taxon>Rhizobiaceae</taxon>
        <taxon>Rhizobium/Agrobacterium group</taxon>
        <taxon>Rhizobium</taxon>
    </lineage>
</organism>
<evidence type="ECO:0000313" key="1">
    <source>
        <dbReference type="EMBL" id="MBB4481145.1"/>
    </source>
</evidence>
<dbReference type="Proteomes" id="UP000557344">
    <property type="component" value="Unassembled WGS sequence"/>
</dbReference>
<proteinExistence type="predicted"/>
<protein>
    <submittedName>
        <fullName evidence="1">Uncharacterized protein</fullName>
    </submittedName>
</protein>
<dbReference type="Proteomes" id="UP000523431">
    <property type="component" value="Unassembled WGS sequence"/>
</dbReference>
<evidence type="ECO:0000313" key="2">
    <source>
        <dbReference type="EMBL" id="MBB4537240.1"/>
    </source>
</evidence>
<evidence type="ECO:0000313" key="4">
    <source>
        <dbReference type="Proteomes" id="UP000557344"/>
    </source>
</evidence>
<dbReference type="AlphaFoldDB" id="A0A7W6VDF3"/>
<comment type="caution">
    <text evidence="1">The sequence shown here is derived from an EMBL/GenBank/DDBJ whole genome shotgun (WGS) entry which is preliminary data.</text>
</comment>